<dbReference type="Proteomes" id="UP000308671">
    <property type="component" value="Unassembled WGS sequence"/>
</dbReference>
<organism evidence="1 2">
    <name type="scientific">Botrytis galanthina</name>
    <dbReference type="NCBI Taxonomy" id="278940"/>
    <lineage>
        <taxon>Eukaryota</taxon>
        <taxon>Fungi</taxon>
        <taxon>Dikarya</taxon>
        <taxon>Ascomycota</taxon>
        <taxon>Pezizomycotina</taxon>
        <taxon>Leotiomycetes</taxon>
        <taxon>Helotiales</taxon>
        <taxon>Sclerotiniaceae</taxon>
        <taxon>Botrytis</taxon>
    </lineage>
</organism>
<gene>
    <name evidence="1" type="ORF">BGAL_0024g00290</name>
</gene>
<name>A0A4S8RLI3_9HELO</name>
<keyword evidence="2" id="KW-1185">Reference proteome</keyword>
<dbReference type="AlphaFoldDB" id="A0A4S8RLI3"/>
<evidence type="ECO:0000313" key="2">
    <source>
        <dbReference type="Proteomes" id="UP000308671"/>
    </source>
</evidence>
<protein>
    <submittedName>
        <fullName evidence="1">Uncharacterized protein</fullName>
    </submittedName>
</protein>
<sequence length="70" mass="7906">MIGNMGTPRNFQEVTRPSVRRDEFCTEARSQNSGERCTGFENELKDQVQAQEWYYGAGEADGAAEKCILK</sequence>
<accession>A0A4S8RLI3</accession>
<dbReference type="EMBL" id="PQXL01000024">
    <property type="protein sequence ID" value="THV54564.1"/>
    <property type="molecule type" value="Genomic_DNA"/>
</dbReference>
<proteinExistence type="predicted"/>
<evidence type="ECO:0000313" key="1">
    <source>
        <dbReference type="EMBL" id="THV54564.1"/>
    </source>
</evidence>
<reference evidence="1 2" key="1">
    <citation type="submission" date="2017-12" db="EMBL/GenBank/DDBJ databases">
        <title>Comparative genomics of Botrytis spp.</title>
        <authorList>
            <person name="Valero-Jimenez C.A."/>
            <person name="Tapia P."/>
            <person name="Veloso J."/>
            <person name="Silva-Moreno E."/>
            <person name="Staats M."/>
            <person name="Valdes J.H."/>
            <person name="Van Kan J.A.L."/>
        </authorList>
    </citation>
    <scope>NUCLEOTIDE SEQUENCE [LARGE SCALE GENOMIC DNA]</scope>
    <source>
        <strain evidence="1 2">MUCL435</strain>
    </source>
</reference>
<comment type="caution">
    <text evidence="1">The sequence shown here is derived from an EMBL/GenBank/DDBJ whole genome shotgun (WGS) entry which is preliminary data.</text>
</comment>